<feature type="compositionally biased region" description="Polar residues" evidence="1">
    <location>
        <begin position="454"/>
        <end position="480"/>
    </location>
</feature>
<dbReference type="GeneID" id="30036362"/>
<sequence>MTAFKNRNKPKSRPFQAKPTRLAGSWNIGTSKYSAGDLAPAASNSGNHNGSPPGAVPSETVPLELATTQPVVQTSAPSKILVQENKETADYVVPSVNVLKQLLHTPSENDIGGSFKTKIASTSTSTEERTESTEKDCTTSPQSEDLIPQLKKAGVVTPSETSNEKSIEQQSLSSDSLDLARKMSQVVLAESPSDTPNKSSIKNPAEFTNECSDASVIDLTSIVESNSTPTTSSKESSSKKTKLRIIFPKKSSDANNYKYEKPAKIPVKVTKSPRVTSFKPVSTYSTRRGSTASTGQNAPKISSNSRSTNDSTTTNNKPTIYSPIETSFKGDLNMGHSPKCVILSVGFVDRDYLRHLELGFRSIGEEVEIQLISPAIPLKPVIEGTAYSGAGTLVIVDPARNPPGIIDIQIFEHFPNSPIRFTEYSSITVQDAIGLMIQAKYSSNPPKLIPQGSGPATRQDPSTSSQPQIHNNVPNSSEPTAFSAFQHTLPHPTTDADKRALAASLLGALQSIDPATVQSVIAALQSHQPAPF</sequence>
<accession>A0A167CAT4</accession>
<dbReference type="EMBL" id="CP014500">
    <property type="protein sequence ID" value="ANB11440.1"/>
    <property type="molecule type" value="Genomic_DNA"/>
</dbReference>
<evidence type="ECO:0000256" key="1">
    <source>
        <dbReference type="SAM" id="MobiDB-lite"/>
    </source>
</evidence>
<dbReference type="Proteomes" id="UP000189580">
    <property type="component" value="Chromosome c"/>
</dbReference>
<keyword evidence="3" id="KW-1185">Reference proteome</keyword>
<feature type="region of interest" description="Disordered" evidence="1">
    <location>
        <begin position="444"/>
        <end position="480"/>
    </location>
</feature>
<dbReference type="AlphaFoldDB" id="A0A167CAT4"/>
<feature type="region of interest" description="Disordered" evidence="1">
    <location>
        <begin position="106"/>
        <end position="175"/>
    </location>
</feature>
<feature type="compositionally biased region" description="Polar residues" evidence="1">
    <location>
        <begin position="278"/>
        <end position="301"/>
    </location>
</feature>
<protein>
    <submittedName>
        <fullName evidence="2">Uncharacterized protein</fullName>
    </submittedName>
</protein>
<dbReference type="RefSeq" id="XP_018733917.1">
    <property type="nucleotide sequence ID" value="XM_018881315.1"/>
</dbReference>
<feature type="region of interest" description="Disordered" evidence="1">
    <location>
        <begin position="278"/>
        <end position="318"/>
    </location>
</feature>
<organism evidence="2 3">
    <name type="scientific">Sugiyamaella lignohabitans</name>
    <dbReference type="NCBI Taxonomy" id="796027"/>
    <lineage>
        <taxon>Eukaryota</taxon>
        <taxon>Fungi</taxon>
        <taxon>Dikarya</taxon>
        <taxon>Ascomycota</taxon>
        <taxon>Saccharomycotina</taxon>
        <taxon>Dipodascomycetes</taxon>
        <taxon>Dipodascales</taxon>
        <taxon>Trichomonascaceae</taxon>
        <taxon>Sugiyamaella</taxon>
    </lineage>
</organism>
<evidence type="ECO:0000313" key="3">
    <source>
        <dbReference type="Proteomes" id="UP000189580"/>
    </source>
</evidence>
<feature type="compositionally biased region" description="Low complexity" evidence="1">
    <location>
        <begin position="302"/>
        <end position="316"/>
    </location>
</feature>
<dbReference type="KEGG" id="slb:AWJ20_4250"/>
<reference evidence="2 3" key="1">
    <citation type="submission" date="2016-02" db="EMBL/GenBank/DDBJ databases">
        <title>Complete genome sequence and transcriptome regulation of the pentose utilising yeast Sugiyamaella lignohabitans.</title>
        <authorList>
            <person name="Bellasio M."/>
            <person name="Peymann A."/>
            <person name="Valli M."/>
            <person name="Sipitzky M."/>
            <person name="Graf A."/>
            <person name="Sauer M."/>
            <person name="Marx H."/>
            <person name="Mattanovich D."/>
        </authorList>
    </citation>
    <scope>NUCLEOTIDE SEQUENCE [LARGE SCALE GENOMIC DNA]</scope>
    <source>
        <strain evidence="2 3">CBS 10342</strain>
    </source>
</reference>
<dbReference type="OrthoDB" id="10044938at2759"/>
<gene>
    <name evidence="2" type="ORF">AWJ20_4250</name>
</gene>
<feature type="compositionally biased region" description="Basic and acidic residues" evidence="1">
    <location>
        <begin position="126"/>
        <end position="137"/>
    </location>
</feature>
<proteinExistence type="predicted"/>
<name>A0A167CAT4_9ASCO</name>
<evidence type="ECO:0000313" key="2">
    <source>
        <dbReference type="EMBL" id="ANB11440.1"/>
    </source>
</evidence>
<feature type="region of interest" description="Disordered" evidence="1">
    <location>
        <begin position="1"/>
        <end position="72"/>
    </location>
</feature>
<feature type="compositionally biased region" description="Basic residues" evidence="1">
    <location>
        <begin position="1"/>
        <end position="12"/>
    </location>
</feature>